<evidence type="ECO:0000313" key="1">
    <source>
        <dbReference type="EMBL" id="KAF1767988.1"/>
    </source>
</evidence>
<dbReference type="PANTHER" id="PTHR31379:SF1">
    <property type="entry name" value="F-BOX C PROTEIN-RELATED"/>
    <property type="match status" value="1"/>
</dbReference>
<accession>A0A6A5HJE2</accession>
<dbReference type="CTD" id="78774562"/>
<dbReference type="Proteomes" id="UP000483820">
    <property type="component" value="Chromosome II"/>
</dbReference>
<reference evidence="1 2" key="1">
    <citation type="submission" date="2019-12" db="EMBL/GenBank/DDBJ databases">
        <title>Chromosome-level assembly of the Caenorhabditis remanei genome.</title>
        <authorList>
            <person name="Teterina A.A."/>
            <person name="Willis J.H."/>
            <person name="Phillips P.C."/>
        </authorList>
    </citation>
    <scope>NUCLEOTIDE SEQUENCE [LARGE SCALE GENOMIC DNA]</scope>
    <source>
        <strain evidence="1 2">PX506</strain>
        <tissue evidence="1">Whole organism</tissue>
    </source>
</reference>
<gene>
    <name evidence="1" type="ORF">GCK72_007949</name>
</gene>
<protein>
    <recommendedName>
        <fullName evidence="3">DUF38 domain-containing protein</fullName>
    </recommendedName>
</protein>
<dbReference type="RefSeq" id="XP_053590750.1">
    <property type="nucleotide sequence ID" value="XM_053726556.1"/>
</dbReference>
<dbReference type="KEGG" id="crq:GCK72_007949"/>
<dbReference type="GeneID" id="78774562"/>
<dbReference type="InterPro" id="IPR021942">
    <property type="entry name" value="DUF3557"/>
</dbReference>
<dbReference type="PANTHER" id="PTHR31379">
    <property type="entry name" value="F-BOX C PROTEIN-RELATED-RELATED"/>
    <property type="match status" value="1"/>
</dbReference>
<name>A0A6A5HJE2_CAERE</name>
<dbReference type="Pfam" id="PF12078">
    <property type="entry name" value="DUF3557"/>
    <property type="match status" value="1"/>
</dbReference>
<comment type="caution">
    <text evidence="1">The sequence shown here is derived from an EMBL/GenBank/DDBJ whole genome shotgun (WGS) entry which is preliminary data.</text>
</comment>
<proteinExistence type="predicted"/>
<organism evidence="1 2">
    <name type="scientific">Caenorhabditis remanei</name>
    <name type="common">Caenorhabditis vulgaris</name>
    <dbReference type="NCBI Taxonomy" id="31234"/>
    <lineage>
        <taxon>Eukaryota</taxon>
        <taxon>Metazoa</taxon>
        <taxon>Ecdysozoa</taxon>
        <taxon>Nematoda</taxon>
        <taxon>Chromadorea</taxon>
        <taxon>Rhabditida</taxon>
        <taxon>Rhabditina</taxon>
        <taxon>Rhabditomorpha</taxon>
        <taxon>Rhabditoidea</taxon>
        <taxon>Rhabditidae</taxon>
        <taxon>Peloderinae</taxon>
        <taxon>Caenorhabditis</taxon>
    </lineage>
</organism>
<dbReference type="EMBL" id="WUAV01000002">
    <property type="protein sequence ID" value="KAF1767988.1"/>
    <property type="molecule type" value="Genomic_DNA"/>
</dbReference>
<evidence type="ECO:0008006" key="3">
    <source>
        <dbReference type="Google" id="ProtNLM"/>
    </source>
</evidence>
<dbReference type="AlphaFoldDB" id="A0A6A5HJE2"/>
<evidence type="ECO:0000313" key="2">
    <source>
        <dbReference type="Proteomes" id="UP000483820"/>
    </source>
</evidence>
<sequence length="306" mass="34937">MPLPLSYPGLKCVLEHLEAVKRAHIIGRSPGLQKIDKLIPLCLGSLTIDSDIVTLNKLSIKCNKKKVKFQMKRKTISRQISESQEDKMNKLINYYICGRSIIHVDSLNWCDSFLPDDNGVNLKFRVNFLKALFPEDFETVIPLIDPRSFPLKTLVTIPNTSTFDKHVVKQAETLILNIMIDHIVTVEDLKKLNNQTVVLDRFSYSSMNIISLIKYHIETKKDIGTTFMISSLANCFINTMLDEFIPAFGEFRCDLYGVDERLVRVLSQFSIPINKKSRIQVYAIEVAEENCPYKIIVKPVPEISGI</sequence>